<feature type="repeat" description="ANK" evidence="3">
    <location>
        <begin position="162"/>
        <end position="194"/>
    </location>
</feature>
<feature type="repeat" description="ANK" evidence="3">
    <location>
        <begin position="129"/>
        <end position="161"/>
    </location>
</feature>
<dbReference type="SMART" id="SM00248">
    <property type="entry name" value="ANK"/>
    <property type="match status" value="4"/>
</dbReference>
<dbReference type="PANTHER" id="PTHR24129:SF0">
    <property type="entry name" value="ANKYCORBIN"/>
    <property type="match status" value="1"/>
</dbReference>
<dbReference type="Pfam" id="PF12796">
    <property type="entry name" value="Ank_2"/>
    <property type="match status" value="1"/>
</dbReference>
<sequence length="246" mass="26925">MDPQQPVFSLMKRLCCLSLLPLPSQDWSKSDERLLQAVEQNEPDKVSALIVKKGLCPTKLDAEGKSAFHLSASRGRLDCLEVIISHGADLSVPDGAGCSALHLAAKNGQSECLKRLLQERLTVDCTDSIGRTPLHHAAVGGCLSCTETLWDFKANLDVQDSDGATPLILAAQMSRVELCVFLLGRGANANIQDNQGSRVVWVTGHRKGSCSWECFGEIWRMQVRNSSREQQLLILAWMLSPIGEDD</sequence>
<evidence type="ECO:0000313" key="4">
    <source>
        <dbReference type="EMBL" id="GLD50209.1"/>
    </source>
</evidence>
<dbReference type="Proteomes" id="UP001279410">
    <property type="component" value="Unassembled WGS sequence"/>
</dbReference>
<organism evidence="4 5">
    <name type="scientific">Lates japonicus</name>
    <name type="common">Japanese lates</name>
    <dbReference type="NCBI Taxonomy" id="270547"/>
    <lineage>
        <taxon>Eukaryota</taxon>
        <taxon>Metazoa</taxon>
        <taxon>Chordata</taxon>
        <taxon>Craniata</taxon>
        <taxon>Vertebrata</taxon>
        <taxon>Euteleostomi</taxon>
        <taxon>Actinopterygii</taxon>
        <taxon>Neopterygii</taxon>
        <taxon>Teleostei</taxon>
        <taxon>Neoteleostei</taxon>
        <taxon>Acanthomorphata</taxon>
        <taxon>Carangaria</taxon>
        <taxon>Carangaria incertae sedis</taxon>
        <taxon>Centropomidae</taxon>
        <taxon>Lates</taxon>
    </lineage>
</organism>
<keyword evidence="3" id="KW-0040">ANK repeat</keyword>
<evidence type="ECO:0000256" key="2">
    <source>
        <dbReference type="ARBA" id="ARBA00023054"/>
    </source>
</evidence>
<dbReference type="InterPro" id="IPR002110">
    <property type="entry name" value="Ankyrin_rpt"/>
</dbReference>
<name>A0AAD3MAY0_LATJO</name>
<dbReference type="PROSITE" id="PS50297">
    <property type="entry name" value="ANK_REP_REGION"/>
    <property type="match status" value="4"/>
</dbReference>
<dbReference type="AlphaFoldDB" id="A0AAD3MAY0"/>
<dbReference type="GO" id="GO:0003779">
    <property type="term" value="F:actin binding"/>
    <property type="evidence" value="ECO:0007669"/>
    <property type="project" value="InterPro"/>
</dbReference>
<accession>A0AAD3MAY0</accession>
<keyword evidence="5" id="KW-1185">Reference proteome</keyword>
<evidence type="ECO:0000256" key="1">
    <source>
        <dbReference type="ARBA" id="ARBA00022737"/>
    </source>
</evidence>
<evidence type="ECO:0000256" key="3">
    <source>
        <dbReference type="PROSITE-ProRule" id="PRU00023"/>
    </source>
</evidence>
<dbReference type="PANTHER" id="PTHR24129">
    <property type="entry name" value="ANKYCORBIN"/>
    <property type="match status" value="1"/>
</dbReference>
<dbReference type="PROSITE" id="PS50088">
    <property type="entry name" value="ANK_REPEAT"/>
    <property type="match status" value="4"/>
</dbReference>
<protein>
    <submittedName>
        <fullName evidence="4">Ankyrin repeat domain-containing protein 24 isoform X1</fullName>
    </submittedName>
</protein>
<keyword evidence="2" id="KW-0175">Coiled coil</keyword>
<reference evidence="4" key="1">
    <citation type="submission" date="2022-08" db="EMBL/GenBank/DDBJ databases">
        <title>Genome sequencing of akame (Lates japonicus).</title>
        <authorList>
            <person name="Hashiguchi Y."/>
            <person name="Takahashi H."/>
        </authorList>
    </citation>
    <scope>NUCLEOTIDE SEQUENCE</scope>
    <source>
        <strain evidence="4">Kochi</strain>
    </source>
</reference>
<dbReference type="SUPFAM" id="SSF48403">
    <property type="entry name" value="Ankyrin repeat"/>
    <property type="match status" value="1"/>
</dbReference>
<feature type="repeat" description="ANK" evidence="3">
    <location>
        <begin position="96"/>
        <end position="128"/>
    </location>
</feature>
<keyword evidence="1" id="KW-0677">Repeat</keyword>
<dbReference type="Pfam" id="PF00023">
    <property type="entry name" value="Ank"/>
    <property type="match status" value="1"/>
</dbReference>
<dbReference type="InterPro" id="IPR042420">
    <property type="entry name" value="RAI14/UACA"/>
</dbReference>
<proteinExistence type="predicted"/>
<gene>
    <name evidence="4" type="ORF">AKAME5_002784600</name>
</gene>
<feature type="repeat" description="ANK" evidence="3">
    <location>
        <begin position="63"/>
        <end position="95"/>
    </location>
</feature>
<dbReference type="InterPro" id="IPR036770">
    <property type="entry name" value="Ankyrin_rpt-contain_sf"/>
</dbReference>
<dbReference type="EMBL" id="BRZM01003569">
    <property type="protein sequence ID" value="GLD50209.1"/>
    <property type="molecule type" value="Genomic_DNA"/>
</dbReference>
<comment type="caution">
    <text evidence="4">The sequence shown here is derived from an EMBL/GenBank/DDBJ whole genome shotgun (WGS) entry which is preliminary data.</text>
</comment>
<evidence type="ECO:0000313" key="5">
    <source>
        <dbReference type="Proteomes" id="UP001279410"/>
    </source>
</evidence>
<dbReference type="Gene3D" id="1.25.40.20">
    <property type="entry name" value="Ankyrin repeat-containing domain"/>
    <property type="match status" value="2"/>
</dbReference>